<organism evidence="1">
    <name type="scientific">Nothobranchius kuhntae</name>
    <name type="common">Beira killifish</name>
    <dbReference type="NCBI Taxonomy" id="321403"/>
    <lineage>
        <taxon>Eukaryota</taxon>
        <taxon>Metazoa</taxon>
        <taxon>Chordata</taxon>
        <taxon>Craniata</taxon>
        <taxon>Vertebrata</taxon>
        <taxon>Euteleostomi</taxon>
        <taxon>Actinopterygii</taxon>
        <taxon>Neopterygii</taxon>
        <taxon>Teleostei</taxon>
        <taxon>Neoteleostei</taxon>
        <taxon>Acanthomorphata</taxon>
        <taxon>Ovalentaria</taxon>
        <taxon>Atherinomorphae</taxon>
        <taxon>Cyprinodontiformes</taxon>
        <taxon>Nothobranchiidae</taxon>
        <taxon>Nothobranchius</taxon>
    </lineage>
</organism>
<protein>
    <submittedName>
        <fullName evidence="1">Uncharacterized protein</fullName>
    </submittedName>
</protein>
<sequence length="270" mass="30983">MDGLDDFTVSILNADKDSRVTQARHYKTLQAMYKKPKPNQDDVRQILDLEFQSRRAFIDSDVLKEEERAGKILEAYPCFKELHNVMDELRRILNKGNCTFLTELKKRWDDFCSTVQFHGVWKVLKPPMNLDKVKHNIALFRTLPMLFPSPAVPPKKLGHASEALIHVLQPTEDPAMYLQKRSLLGPVLLFDGSSCLVALETTPITTFAKEDLGQGLLYLMAYYYTLHLTYPKCVATHLSVIQTEVLKDNIHEQDTTGSYKKAMAEWKSFC</sequence>
<name>A0A1A8J3L4_NOTKU</name>
<accession>A0A1A8J3L4</accession>
<reference evidence="1" key="1">
    <citation type="submission" date="2016-05" db="EMBL/GenBank/DDBJ databases">
        <authorList>
            <person name="Lavstsen T."/>
            <person name="Jespersen J.S."/>
        </authorList>
    </citation>
    <scope>NUCLEOTIDE SEQUENCE</scope>
    <source>
        <tissue evidence="1">Brain</tissue>
    </source>
</reference>
<dbReference type="EMBL" id="HAED01017774">
    <property type="protein sequence ID" value="SBR04219.1"/>
    <property type="molecule type" value="Transcribed_RNA"/>
</dbReference>
<reference evidence="1" key="2">
    <citation type="submission" date="2016-06" db="EMBL/GenBank/DDBJ databases">
        <title>The genome of a short-lived fish provides insights into sex chromosome evolution and the genetic control of aging.</title>
        <authorList>
            <person name="Reichwald K."/>
            <person name="Felder M."/>
            <person name="Petzold A."/>
            <person name="Koch P."/>
            <person name="Groth M."/>
            <person name="Platzer M."/>
        </authorList>
    </citation>
    <scope>NUCLEOTIDE SEQUENCE</scope>
    <source>
        <tissue evidence="1">Brain</tissue>
    </source>
</reference>
<proteinExistence type="predicted"/>
<gene>
    <name evidence="1" type="primary">OLA.11275</name>
</gene>
<dbReference type="AlphaFoldDB" id="A0A1A8J3L4"/>
<evidence type="ECO:0000313" key="1">
    <source>
        <dbReference type="EMBL" id="SBR04219.1"/>
    </source>
</evidence>